<dbReference type="InterPro" id="IPR012944">
    <property type="entry name" value="SusD_RagB_dom"/>
</dbReference>
<dbReference type="InterPro" id="IPR033985">
    <property type="entry name" value="SusD-like_N"/>
</dbReference>
<keyword evidence="4" id="KW-0472">Membrane</keyword>
<comment type="similarity">
    <text evidence="2">Belongs to the SusD family.</text>
</comment>
<dbReference type="SUPFAM" id="SSF48452">
    <property type="entry name" value="TPR-like"/>
    <property type="match status" value="1"/>
</dbReference>
<dbReference type="Proteomes" id="UP000435036">
    <property type="component" value="Unassembled WGS sequence"/>
</dbReference>
<dbReference type="OrthoDB" id="608091at2"/>
<dbReference type="Pfam" id="PF14322">
    <property type="entry name" value="SusD-like_3"/>
    <property type="match status" value="1"/>
</dbReference>
<evidence type="ECO:0000313" key="8">
    <source>
        <dbReference type="EMBL" id="MVZ63256.1"/>
    </source>
</evidence>
<evidence type="ECO:0000256" key="4">
    <source>
        <dbReference type="ARBA" id="ARBA00023136"/>
    </source>
</evidence>
<proteinExistence type="inferred from homology"/>
<gene>
    <name evidence="8" type="ORF">GQF63_14585</name>
</gene>
<dbReference type="AlphaFoldDB" id="A0A6N8L1L2"/>
<protein>
    <submittedName>
        <fullName evidence="8">RagB/SusD family nutrient uptake outer membrane protein</fullName>
    </submittedName>
</protein>
<evidence type="ECO:0000259" key="7">
    <source>
        <dbReference type="Pfam" id="PF14322"/>
    </source>
</evidence>
<comment type="subcellular location">
    <subcellularLocation>
        <location evidence="1">Cell outer membrane</location>
    </subcellularLocation>
</comment>
<feature type="domain" description="RagB/SusD" evidence="6">
    <location>
        <begin position="311"/>
        <end position="627"/>
    </location>
</feature>
<reference evidence="8 9" key="1">
    <citation type="submission" date="2019-12" db="EMBL/GenBank/DDBJ databases">
        <authorList>
            <person name="Dong K."/>
        </authorList>
    </citation>
    <scope>NUCLEOTIDE SEQUENCE [LARGE SCALE GENOMIC DNA]</scope>
    <source>
        <strain evidence="8 9">JCM 31225</strain>
    </source>
</reference>
<keyword evidence="9" id="KW-1185">Reference proteome</keyword>
<evidence type="ECO:0000256" key="5">
    <source>
        <dbReference type="ARBA" id="ARBA00023237"/>
    </source>
</evidence>
<dbReference type="EMBL" id="WSQA01000011">
    <property type="protein sequence ID" value="MVZ63256.1"/>
    <property type="molecule type" value="Genomic_DNA"/>
</dbReference>
<organism evidence="8 9">
    <name type="scientific">Sphingobacterium humi</name>
    <dbReference type="NCBI Taxonomy" id="1796905"/>
    <lineage>
        <taxon>Bacteria</taxon>
        <taxon>Pseudomonadati</taxon>
        <taxon>Bacteroidota</taxon>
        <taxon>Sphingobacteriia</taxon>
        <taxon>Sphingobacteriales</taxon>
        <taxon>Sphingobacteriaceae</taxon>
        <taxon>Sphingobacterium</taxon>
    </lineage>
</organism>
<dbReference type="RefSeq" id="WP_160369975.1">
    <property type="nucleotide sequence ID" value="NZ_WSQA01000011.1"/>
</dbReference>
<dbReference type="InterPro" id="IPR011990">
    <property type="entry name" value="TPR-like_helical_dom_sf"/>
</dbReference>
<evidence type="ECO:0000256" key="1">
    <source>
        <dbReference type="ARBA" id="ARBA00004442"/>
    </source>
</evidence>
<dbReference type="Pfam" id="PF07980">
    <property type="entry name" value="SusD_RagB"/>
    <property type="match status" value="1"/>
</dbReference>
<keyword evidence="3" id="KW-0732">Signal</keyword>
<sequence length="627" mass="73037">MKKYLIILLLFVTSSCNKYLDIVPDNIATIEYAFRLRATTERYLFTCYSYLPQMGNRNTSPVLFTGDELWWVRESYTSNPWHIARGNQNVNSPYLDFWNGTYPLWRGIRECNIFLENIMNVKDVEDFEKRRWAAEVKFLKAYYHFFLLRMYGPIPIMKDNIPISASEEEVRVSRQPADEVFNYVIQLIDEAAEDLPEVVDDENAELGRITLPIALGIKAKILVYAASPLFNGNPDYAAYSNKDGTKLFSQQFDKTKWDKAVVACKEAIDVCHNIGMKLFYFEENTLVKNLSDSMKTQLNTRNSFTERWNSEIIWAHTKNTARDLQVNTMPKSIPAAALGNGAVEGHIAVPMRITDLFYSDNGVPITEDIEWPYTNRYDLRKAAKADRFNIKEGYTTAQYNFDREPRFYSTVGFDGGIWFGQGNYDQENAYFLELKLGQSGGKRGNLNHTVTGYYPKKYIYYTNVLSTTANTYTSTDYPWTMLRLTDLYLLYAEALNEAQGPVEEAFSYLDMIRSRAGLKGVKESWTNFSRNPNKFSTQAGLREIIQRERNIELCLEGQRFWDLRRWKTAIDVYNDVISGWDMDQAKPEDYYREKTIFRQSFSLKDYFWPIREYDLIVNKNLVQSPGW</sequence>
<dbReference type="Gene3D" id="1.25.40.390">
    <property type="match status" value="1"/>
</dbReference>
<comment type="caution">
    <text evidence="8">The sequence shown here is derived from an EMBL/GenBank/DDBJ whole genome shotgun (WGS) entry which is preliminary data.</text>
</comment>
<evidence type="ECO:0000256" key="3">
    <source>
        <dbReference type="ARBA" id="ARBA00022729"/>
    </source>
</evidence>
<accession>A0A6N8L1L2</accession>
<evidence type="ECO:0000313" key="9">
    <source>
        <dbReference type="Proteomes" id="UP000435036"/>
    </source>
</evidence>
<feature type="domain" description="SusD-like N-terminal" evidence="7">
    <location>
        <begin position="19"/>
        <end position="201"/>
    </location>
</feature>
<name>A0A6N8L1L2_9SPHI</name>
<dbReference type="GO" id="GO:0009279">
    <property type="term" value="C:cell outer membrane"/>
    <property type="evidence" value="ECO:0007669"/>
    <property type="project" value="UniProtKB-SubCell"/>
</dbReference>
<keyword evidence="5" id="KW-0998">Cell outer membrane</keyword>
<dbReference type="PROSITE" id="PS51257">
    <property type="entry name" value="PROKAR_LIPOPROTEIN"/>
    <property type="match status" value="1"/>
</dbReference>
<evidence type="ECO:0000256" key="2">
    <source>
        <dbReference type="ARBA" id="ARBA00006275"/>
    </source>
</evidence>
<evidence type="ECO:0000259" key="6">
    <source>
        <dbReference type="Pfam" id="PF07980"/>
    </source>
</evidence>